<reference evidence="8 9" key="1">
    <citation type="submission" date="2021-07" db="EMBL/GenBank/DDBJ databases">
        <title>The Aristolochia fimbriata genome: insights into angiosperm evolution, floral development and chemical biosynthesis.</title>
        <authorList>
            <person name="Jiao Y."/>
        </authorList>
    </citation>
    <scope>NUCLEOTIDE SEQUENCE [LARGE SCALE GENOMIC DNA]</scope>
    <source>
        <strain evidence="8">IBCAS-2021</strain>
        <tissue evidence="8">Leaf</tissue>
    </source>
</reference>
<dbReference type="InterPro" id="IPR036322">
    <property type="entry name" value="WD40_repeat_dom_sf"/>
</dbReference>
<keyword evidence="4" id="KW-0963">Cytoplasm</keyword>
<evidence type="ECO:0000256" key="1">
    <source>
        <dbReference type="ARBA" id="ARBA00004496"/>
    </source>
</evidence>
<dbReference type="Gene3D" id="1.20.5.110">
    <property type="match status" value="1"/>
</dbReference>
<proteinExistence type="inferred from homology"/>
<evidence type="ECO:0000313" key="8">
    <source>
        <dbReference type="EMBL" id="KAG9453465.1"/>
    </source>
</evidence>
<comment type="caution">
    <text evidence="8">The sequence shown here is derived from an EMBL/GenBank/DDBJ whole genome shotgun (WGS) entry which is preliminary data.</text>
</comment>
<dbReference type="GO" id="GO:0005886">
    <property type="term" value="C:plasma membrane"/>
    <property type="evidence" value="ECO:0007669"/>
    <property type="project" value="TreeGrafter"/>
</dbReference>
<dbReference type="PANTHER" id="PTHR10241:SF25">
    <property type="entry name" value="TOMOSYN, ISOFORM C"/>
    <property type="match status" value="1"/>
</dbReference>
<evidence type="ECO:0000256" key="6">
    <source>
        <dbReference type="SAM" id="MobiDB-lite"/>
    </source>
</evidence>
<gene>
    <name evidence="8" type="ORF">H6P81_006369</name>
</gene>
<name>A0AAV7EX42_ARIFI</name>
<dbReference type="PROSITE" id="PS50892">
    <property type="entry name" value="V_SNARE"/>
    <property type="match status" value="1"/>
</dbReference>
<dbReference type="SUPFAM" id="SSF58038">
    <property type="entry name" value="SNARE fusion complex"/>
    <property type="match status" value="1"/>
</dbReference>
<sequence length="1097" mass="119952">MFAKRLFNKATGHQHDTSQPHISSADLDPRMSVHYGIPFTSSTLAFDPIQRLLAIGTLDGRIKIIGGNNIEGLLVSSKQLPFKNLEFLQNQGYLVSVSNENDIQVWDLGNRSSTCCIQWESNVTAFSLIHGTHFMYVGDDNGLMSVLKYDIEEGKLLRLQYQIPASLIADTASVSLPNHLSIVGILPQPCTSGNRVIIAYENGLLILWDISEARPVLVRGYMDLQLKDDNLQNKASDKPETSSSSYEQEKEICSLCWASASGSVLAVGYIDGDILLWNTSSSFSVKDSQQAEFSSNNVVKLELSSGERRLPVIVLHWSPNSETSNDHGGYLFIYGGDEVGSEEVLTVLSVEWSTGIETLRCIARVDLSLNGSFADMILIPTAGPSEKKPPAALFVLTNPGQLHVYSGTSLSCMLISLQENKPLHAEQFPVVVPTLEPQMTVSKLSMLSAGDSKLLVEIATFMRAAGSPTLSRGTNWPVTGGVPCEPSAEGSGIERIYIAGYQDGSTRIWNVTSPVFTLLFVIEGEVPSIKVAGSRAPVSALDFCCTSMCLAIGNELGLVRVYKPCSSPGDMNFHFLTDAQCEVHVIHQEKGFSCSSAILVQTSVIEVLQFTNSGSKLAMGFECGQVIVIDLERYTVLFRKESISSLNSPIISVVPCGMANLRNLIASNPTTEDTRSPVGSQDGVLFILTKDTQLVVIDTVTGEMLSSQSLSSKSRSLAISMYVIGNKSRMSEETYENDKPEENGSQSKPCHKILPDKSALHEAEVQLRVETSTEPLLFICCEDTLYTLKSVIKGDQKVLHKVNLEKPCCWSTIFKTKEEKHGVAVLYQSGNLEIRSLPDLEVVGGSSLMSLLRWSFKTNMTRTMASLNNGQIVVVNGSELAFLSLLAAENDFRIPDSLPSLHDSVLAAAAFAAFSLSSAQKKKQVVGPGILGGIIKGLKGGKMDPAEEYTGKMVQQLESTFSRVDLPSPSSTAVVDQDVENLSIDDIEIDDPPVVHTSQRKKHETRDKETERQKLFDGASGTVKPRMRTPQEIRAQYRKTGDVSGIAADARNKLAERQEKLERISRRTQELESGAESFASMANELVKAMEARKWWQI</sequence>
<dbReference type="GO" id="GO:0005096">
    <property type="term" value="F:GTPase activator activity"/>
    <property type="evidence" value="ECO:0007669"/>
    <property type="project" value="TreeGrafter"/>
</dbReference>
<dbReference type="InterPro" id="IPR042855">
    <property type="entry name" value="V_SNARE_CC"/>
</dbReference>
<dbReference type="CDD" id="cd15873">
    <property type="entry name" value="R-SNARE_STXBP5_6"/>
    <property type="match status" value="1"/>
</dbReference>
<evidence type="ECO:0000256" key="3">
    <source>
        <dbReference type="ARBA" id="ARBA00022483"/>
    </source>
</evidence>
<dbReference type="SMART" id="SM00320">
    <property type="entry name" value="WD40"/>
    <property type="match status" value="5"/>
</dbReference>
<dbReference type="InterPro" id="IPR015943">
    <property type="entry name" value="WD40/YVTN_repeat-like_dom_sf"/>
</dbReference>
<comment type="subcellular location">
    <subcellularLocation>
        <location evidence="1">Cytoplasm</location>
    </subcellularLocation>
</comment>
<feature type="domain" description="V-SNARE coiled-coil homology" evidence="7">
    <location>
        <begin position="1032"/>
        <end position="1096"/>
    </location>
</feature>
<dbReference type="GO" id="GO:0006893">
    <property type="term" value="P:Golgi to plasma membrane transport"/>
    <property type="evidence" value="ECO:0007669"/>
    <property type="project" value="TreeGrafter"/>
</dbReference>
<keyword evidence="9" id="KW-1185">Reference proteome</keyword>
<dbReference type="GO" id="GO:0019905">
    <property type="term" value="F:syntaxin binding"/>
    <property type="evidence" value="ECO:0007669"/>
    <property type="project" value="TreeGrafter"/>
</dbReference>
<evidence type="ECO:0000256" key="4">
    <source>
        <dbReference type="ARBA" id="ARBA00022490"/>
    </source>
</evidence>
<feature type="compositionally biased region" description="Basic and acidic residues" evidence="6">
    <location>
        <begin position="730"/>
        <end position="742"/>
    </location>
</feature>
<evidence type="ECO:0000256" key="5">
    <source>
        <dbReference type="PROSITE-ProRule" id="PRU00290"/>
    </source>
</evidence>
<dbReference type="Gene3D" id="2.130.10.10">
    <property type="entry name" value="YVTN repeat-like/Quinoprotein amine dehydrogenase"/>
    <property type="match status" value="3"/>
</dbReference>
<organism evidence="8 9">
    <name type="scientific">Aristolochia fimbriata</name>
    <name type="common">White veined hardy Dutchman's pipe vine</name>
    <dbReference type="NCBI Taxonomy" id="158543"/>
    <lineage>
        <taxon>Eukaryota</taxon>
        <taxon>Viridiplantae</taxon>
        <taxon>Streptophyta</taxon>
        <taxon>Embryophyta</taxon>
        <taxon>Tracheophyta</taxon>
        <taxon>Spermatophyta</taxon>
        <taxon>Magnoliopsida</taxon>
        <taxon>Magnoliidae</taxon>
        <taxon>Piperales</taxon>
        <taxon>Aristolochiaceae</taxon>
        <taxon>Aristolochia</taxon>
    </lineage>
</organism>
<dbReference type="SUPFAM" id="SSF50978">
    <property type="entry name" value="WD40 repeat-like"/>
    <property type="match status" value="2"/>
</dbReference>
<keyword evidence="5" id="KW-0175">Coiled coil</keyword>
<evidence type="ECO:0000259" key="7">
    <source>
        <dbReference type="PROSITE" id="PS50892"/>
    </source>
</evidence>
<dbReference type="GO" id="GO:0005737">
    <property type="term" value="C:cytoplasm"/>
    <property type="evidence" value="ECO:0007669"/>
    <property type="project" value="UniProtKB-SubCell"/>
</dbReference>
<dbReference type="InterPro" id="IPR001680">
    <property type="entry name" value="WD40_rpt"/>
</dbReference>
<evidence type="ECO:0000256" key="2">
    <source>
        <dbReference type="ARBA" id="ARBA00008070"/>
    </source>
</evidence>
<dbReference type="GO" id="GO:0006887">
    <property type="term" value="P:exocytosis"/>
    <property type="evidence" value="ECO:0007669"/>
    <property type="project" value="UniProtKB-KW"/>
</dbReference>
<dbReference type="GO" id="GO:0045159">
    <property type="term" value="F:myosin II binding"/>
    <property type="evidence" value="ECO:0007669"/>
    <property type="project" value="TreeGrafter"/>
</dbReference>
<dbReference type="AlphaFoldDB" id="A0AAV7EX42"/>
<dbReference type="Proteomes" id="UP000825729">
    <property type="component" value="Unassembled WGS sequence"/>
</dbReference>
<protein>
    <recommendedName>
        <fullName evidence="7">V-SNARE coiled-coil homology domain-containing protein</fullName>
    </recommendedName>
</protein>
<dbReference type="EMBL" id="JAINDJ010000003">
    <property type="protein sequence ID" value="KAG9453465.1"/>
    <property type="molecule type" value="Genomic_DNA"/>
</dbReference>
<evidence type="ECO:0000313" key="9">
    <source>
        <dbReference type="Proteomes" id="UP000825729"/>
    </source>
</evidence>
<keyword evidence="3" id="KW-0268">Exocytosis</keyword>
<dbReference type="PANTHER" id="PTHR10241">
    <property type="entry name" value="LETHAL 2 GIANT LARVAE PROTEIN"/>
    <property type="match status" value="1"/>
</dbReference>
<comment type="similarity">
    <text evidence="2">Belongs to the WD repeat L(2)GL family.</text>
</comment>
<accession>A0AAV7EX42</accession>
<feature type="region of interest" description="Disordered" evidence="6">
    <location>
        <begin position="730"/>
        <end position="750"/>
    </location>
</feature>